<gene>
    <name evidence="1" type="ORF">J3U87_32945</name>
</gene>
<dbReference type="KEGG" id="scor:J3U87_32945"/>
<sequence length="446" mass="50369">MALLMVGSPVQAQSGGEFFIETKLNFRDSEEAVFPIPFPFPGNFLPPGAERGTVETVDPGEHGEVSRITLSWFQQVNPNLAVRLKLDTIDKYDRNPTSEDTQIDLDEAWLRYGQEPPDDVLPEGTSWYAKLGKFGKFERQDDRNLESYGLLSTAFNRFEDAGLELGAHFGRHFYVRASYMVGNPVFFRDVNTLAGDNGTEDRDPDIRDNPEPELQSGFPIFYDAELEDLDFEEAETGFAVGARFGDEVGDKVVHFMVFGYNRDLRDSVNMTGSFYGGDLDLLDGVVELDASLSGGLPISGRKKSEYGANLWLYLNQFTFFGQYVDQEMAELPRDGYEIEASYSFELPLIGSIGGKPILPWIKPAARYSEIDNDFTGIGSLYPAPTTWWDWKKFDFGLNALLYPGLLMTVEYADNQFLRGGVWEHADEFLVTLSWKWRRSWGDLASE</sequence>
<reference evidence="1" key="1">
    <citation type="submission" date="2021-03" db="EMBL/GenBank/DDBJ databases">
        <title>Acanthopleuribacteraceae sp. M133.</title>
        <authorList>
            <person name="Wang G."/>
        </authorList>
    </citation>
    <scope>NUCLEOTIDE SEQUENCE</scope>
    <source>
        <strain evidence="1">M133</strain>
    </source>
</reference>
<keyword evidence="2" id="KW-1185">Reference proteome</keyword>
<evidence type="ECO:0000313" key="2">
    <source>
        <dbReference type="Proteomes" id="UP000663929"/>
    </source>
</evidence>
<dbReference type="AlphaFoldDB" id="A0A8A4TLS3"/>
<dbReference type="Proteomes" id="UP000663929">
    <property type="component" value="Chromosome"/>
</dbReference>
<evidence type="ECO:0000313" key="1">
    <source>
        <dbReference type="EMBL" id="QTD50417.1"/>
    </source>
</evidence>
<accession>A0A8A4TLS3</accession>
<proteinExistence type="predicted"/>
<dbReference type="RefSeq" id="WP_237380097.1">
    <property type="nucleotide sequence ID" value="NZ_CP071793.1"/>
</dbReference>
<name>A0A8A4TLS3_SULCO</name>
<protein>
    <submittedName>
        <fullName evidence="1">Uncharacterized protein</fullName>
    </submittedName>
</protein>
<dbReference type="EMBL" id="CP071793">
    <property type="protein sequence ID" value="QTD50417.1"/>
    <property type="molecule type" value="Genomic_DNA"/>
</dbReference>
<organism evidence="1 2">
    <name type="scientific">Sulfidibacter corallicola</name>
    <dbReference type="NCBI Taxonomy" id="2818388"/>
    <lineage>
        <taxon>Bacteria</taxon>
        <taxon>Pseudomonadati</taxon>
        <taxon>Acidobacteriota</taxon>
        <taxon>Holophagae</taxon>
        <taxon>Acanthopleuribacterales</taxon>
        <taxon>Acanthopleuribacteraceae</taxon>
        <taxon>Sulfidibacter</taxon>
    </lineage>
</organism>